<sequence>MVRTALEFIQEELDAFLAERDPDNYSAGNISEVVSLIRPDGSPGFNDTNHIAIVLAGIEEEQIDSKYLRHRPAENNQFVELQPPVSLNLYVLFVAHKPFYLSALRDVSNVIGFFQENPVFDQAHYPNLNTRVTDPLNKSWQLVDRLTMRLHNLTFEQQNNLWASLGTKQMPSVVYKMRLLTIFSTRSKQNAVPITTISGDSHV</sequence>
<protein>
    <recommendedName>
        <fullName evidence="1">Pvc16 N-terminal domain-containing protein</fullName>
    </recommendedName>
</protein>
<dbReference type="Pfam" id="PF14065">
    <property type="entry name" value="Pvc16_N"/>
    <property type="match status" value="1"/>
</dbReference>
<reference evidence="2 3" key="1">
    <citation type="journal article" date="2014" name="Curr. Microbiol.">
        <title>Spirosoma radiotolerans sp. nov., a gamma-radiation-resistant bacterium isolated from gamma ray-irradiated soil.</title>
        <authorList>
            <person name="Lee J.J."/>
            <person name="Srinivasan S."/>
            <person name="Lim S."/>
            <person name="Joe M."/>
            <person name="Im S."/>
            <person name="Bae S.I."/>
            <person name="Park K.R."/>
            <person name="Han J.H."/>
            <person name="Park S.H."/>
            <person name="Joo B.M."/>
            <person name="Park S.J."/>
            <person name="Kim M.K."/>
        </authorList>
    </citation>
    <scope>NUCLEOTIDE SEQUENCE [LARGE SCALE GENOMIC DNA]</scope>
    <source>
        <strain evidence="2 3">DG5A</strain>
    </source>
</reference>
<evidence type="ECO:0000313" key="3">
    <source>
        <dbReference type="Proteomes" id="UP000033054"/>
    </source>
</evidence>
<proteinExistence type="predicted"/>
<dbReference type="OrthoDB" id="7560784at2"/>
<evidence type="ECO:0000313" key="2">
    <source>
        <dbReference type="EMBL" id="AKD55549.1"/>
    </source>
</evidence>
<feature type="domain" description="Pvc16 N-terminal" evidence="1">
    <location>
        <begin position="7"/>
        <end position="195"/>
    </location>
</feature>
<keyword evidence="3" id="KW-1185">Reference proteome</keyword>
<dbReference type="Proteomes" id="UP000033054">
    <property type="component" value="Chromosome"/>
</dbReference>
<dbReference type="InterPro" id="IPR025351">
    <property type="entry name" value="Pvc16_N"/>
</dbReference>
<organism evidence="2 3">
    <name type="scientific">Spirosoma radiotolerans</name>
    <dbReference type="NCBI Taxonomy" id="1379870"/>
    <lineage>
        <taxon>Bacteria</taxon>
        <taxon>Pseudomonadati</taxon>
        <taxon>Bacteroidota</taxon>
        <taxon>Cytophagia</taxon>
        <taxon>Cytophagales</taxon>
        <taxon>Cytophagaceae</taxon>
        <taxon>Spirosoma</taxon>
    </lineage>
</organism>
<gene>
    <name evidence="2" type="ORF">SD10_12220</name>
</gene>
<dbReference type="EMBL" id="CP010429">
    <property type="protein sequence ID" value="AKD55549.1"/>
    <property type="molecule type" value="Genomic_DNA"/>
</dbReference>
<evidence type="ECO:0000259" key="1">
    <source>
        <dbReference type="Pfam" id="PF14065"/>
    </source>
</evidence>
<dbReference type="HOGENOM" id="CLU_110138_0_0_10"/>
<dbReference type="AlphaFoldDB" id="A0A0E3ZW87"/>
<name>A0A0E3ZW87_9BACT</name>
<dbReference type="PATRIC" id="fig|1379870.5.peg.2653"/>
<dbReference type="KEGG" id="srd:SD10_12220"/>
<dbReference type="STRING" id="1379870.SD10_12220"/>
<accession>A0A0E3ZW87</accession>
<dbReference type="RefSeq" id="WP_046574045.1">
    <property type="nucleotide sequence ID" value="NZ_CP010429.1"/>
</dbReference>